<comment type="caution">
    <text evidence="1">The sequence shown here is derived from an EMBL/GenBank/DDBJ whole genome shotgun (WGS) entry which is preliminary data.</text>
</comment>
<dbReference type="AlphaFoldDB" id="A0AA39RNS6"/>
<dbReference type="SUPFAM" id="SSF56235">
    <property type="entry name" value="N-terminal nucleophile aminohydrolases (Ntn hydrolases)"/>
    <property type="match status" value="1"/>
</dbReference>
<protein>
    <submittedName>
        <fullName evidence="1">Uncharacterized protein</fullName>
    </submittedName>
</protein>
<dbReference type="EMBL" id="JAUESC010000386">
    <property type="protein sequence ID" value="KAK0576966.1"/>
    <property type="molecule type" value="Genomic_DNA"/>
</dbReference>
<evidence type="ECO:0000313" key="2">
    <source>
        <dbReference type="Proteomes" id="UP001168877"/>
    </source>
</evidence>
<accession>A0AA39RNS6</accession>
<dbReference type="Gene3D" id="3.60.20.10">
    <property type="entry name" value="Glutamine Phosphoribosylpyrophosphate, subunit 1, domain 1"/>
    <property type="match status" value="1"/>
</dbReference>
<proteinExistence type="predicted"/>
<sequence>MHSRAQYCTQYASCVSEEIQNNVVVLVDYQVIDDANPQHPSAISALVHSASAGEDLSNKTNVQITPPLDGGSTAPLPTTQQQSTSNMHAVAPAAAKTAPSKYQRLVFRNKLYELREERDMKPETFPILVSALLYEKRFGPYFCQPVIAGLGDDD</sequence>
<dbReference type="InterPro" id="IPR029055">
    <property type="entry name" value="Ntn_hydrolases_N"/>
</dbReference>
<name>A0AA39RNS6_ACESA</name>
<keyword evidence="2" id="KW-1185">Reference proteome</keyword>
<evidence type="ECO:0000313" key="1">
    <source>
        <dbReference type="EMBL" id="KAK0576966.1"/>
    </source>
</evidence>
<gene>
    <name evidence="1" type="ORF">LWI29_025980</name>
</gene>
<organism evidence="1 2">
    <name type="scientific">Acer saccharum</name>
    <name type="common">Sugar maple</name>
    <dbReference type="NCBI Taxonomy" id="4024"/>
    <lineage>
        <taxon>Eukaryota</taxon>
        <taxon>Viridiplantae</taxon>
        <taxon>Streptophyta</taxon>
        <taxon>Embryophyta</taxon>
        <taxon>Tracheophyta</taxon>
        <taxon>Spermatophyta</taxon>
        <taxon>Magnoliopsida</taxon>
        <taxon>eudicotyledons</taxon>
        <taxon>Gunneridae</taxon>
        <taxon>Pentapetalae</taxon>
        <taxon>rosids</taxon>
        <taxon>malvids</taxon>
        <taxon>Sapindales</taxon>
        <taxon>Sapindaceae</taxon>
        <taxon>Hippocastanoideae</taxon>
        <taxon>Acereae</taxon>
        <taxon>Acer</taxon>
    </lineage>
</organism>
<dbReference type="Proteomes" id="UP001168877">
    <property type="component" value="Unassembled WGS sequence"/>
</dbReference>
<reference evidence="1" key="2">
    <citation type="submission" date="2023-06" db="EMBL/GenBank/DDBJ databases">
        <authorList>
            <person name="Swenson N.G."/>
            <person name="Wegrzyn J.L."/>
            <person name="Mcevoy S.L."/>
        </authorList>
    </citation>
    <scope>NUCLEOTIDE SEQUENCE</scope>
    <source>
        <strain evidence="1">NS2018</strain>
        <tissue evidence="1">Leaf</tissue>
    </source>
</reference>
<reference evidence="1" key="1">
    <citation type="journal article" date="2022" name="Plant J.">
        <title>Strategies of tolerance reflected in two North American maple genomes.</title>
        <authorList>
            <person name="McEvoy S.L."/>
            <person name="Sezen U.U."/>
            <person name="Trouern-Trend A."/>
            <person name="McMahon S.M."/>
            <person name="Schaberg P.G."/>
            <person name="Yang J."/>
            <person name="Wegrzyn J.L."/>
            <person name="Swenson N.G."/>
        </authorList>
    </citation>
    <scope>NUCLEOTIDE SEQUENCE</scope>
    <source>
        <strain evidence="1">NS2018</strain>
    </source>
</reference>